<comment type="caution">
    <text evidence="8">The sequence shown here is derived from an EMBL/GenBank/DDBJ whole genome shotgun (WGS) entry which is preliminary data.</text>
</comment>
<reference evidence="8" key="1">
    <citation type="journal article" date="2020" name="mSystems">
        <title>Genome- and Community-Level Interaction Insights into Carbon Utilization and Element Cycling Functions of Hydrothermarchaeota in Hydrothermal Sediment.</title>
        <authorList>
            <person name="Zhou Z."/>
            <person name="Liu Y."/>
            <person name="Xu W."/>
            <person name="Pan J."/>
            <person name="Luo Z.H."/>
            <person name="Li M."/>
        </authorList>
    </citation>
    <scope>NUCLEOTIDE SEQUENCE [LARGE SCALE GENOMIC DNA]</scope>
    <source>
        <strain evidence="8">SpSt-418</strain>
    </source>
</reference>
<organism evidence="8">
    <name type="scientific">Oscillatoriales cyanobacterium SpSt-418</name>
    <dbReference type="NCBI Taxonomy" id="2282169"/>
    <lineage>
        <taxon>Bacteria</taxon>
        <taxon>Bacillati</taxon>
        <taxon>Cyanobacteriota</taxon>
        <taxon>Cyanophyceae</taxon>
        <taxon>Oscillatoriophycideae</taxon>
        <taxon>Oscillatoriales</taxon>
    </lineage>
</organism>
<dbReference type="GO" id="GO:0016020">
    <property type="term" value="C:membrane"/>
    <property type="evidence" value="ECO:0007669"/>
    <property type="project" value="InterPro"/>
</dbReference>
<dbReference type="AlphaFoldDB" id="A0A7C3PLZ6"/>
<dbReference type="InterPro" id="IPR058627">
    <property type="entry name" value="MdtA-like_C"/>
</dbReference>
<evidence type="ECO:0000256" key="3">
    <source>
        <dbReference type="ARBA" id="ARBA00023054"/>
    </source>
</evidence>
<dbReference type="Gene3D" id="2.40.50.100">
    <property type="match status" value="1"/>
</dbReference>
<evidence type="ECO:0000259" key="6">
    <source>
        <dbReference type="Pfam" id="PF25967"/>
    </source>
</evidence>
<dbReference type="GO" id="GO:0022857">
    <property type="term" value="F:transmembrane transporter activity"/>
    <property type="evidence" value="ECO:0007669"/>
    <property type="project" value="InterPro"/>
</dbReference>
<evidence type="ECO:0000259" key="7">
    <source>
        <dbReference type="Pfam" id="PF25990"/>
    </source>
</evidence>
<accession>A0A7C3PLZ6</accession>
<sequence length="469" mass="49816">MVGLLDKTWMDRLDWFKEQTQKRAVTAIALSLLTLGGVTIFRQLSRPPLSIQAPVTLPVRRADLTITLAANGTIEPEQLINLSPKESGILKRLLVKEGDRVQQGQILAYMDDSNLQGQYLQAKAQLAAAQASLQRLVRGNRSQDIAQASARLSAAYANSRQAAEVYRRYQGLAEQGAISQNDLMQYKTSRDTAQAQVLEYQQALALLQAGARPEDIDQAQAEVAAAEGALETIQAKLDDTAIRAPFAGVVTRKYADPGAFVTPTTAGSAVSSATSSSILALASNNQVVANVAESNITKIRLGQKVRIQADALPGQTFLGTVKQIAAQATVEQNVTSFEVKVAIAEPQANPLRAGMNVALSFEVGQVKQALVVPNAAVTQQEAVTGVFILNRDDRPIFTPITIGATVGNDTEVKAGLSGTERVLLNRPTGDRSQVSGDRAFPGSANSTDASSKRGFPGLPSPPSAPPGQL</sequence>
<dbReference type="Pfam" id="PF25990">
    <property type="entry name" value="Beta-barrel_YknX"/>
    <property type="match status" value="1"/>
</dbReference>
<evidence type="ECO:0000256" key="2">
    <source>
        <dbReference type="ARBA" id="ARBA00009477"/>
    </source>
</evidence>
<dbReference type="SUPFAM" id="SSF111369">
    <property type="entry name" value="HlyD-like secretion proteins"/>
    <property type="match status" value="2"/>
</dbReference>
<dbReference type="GO" id="GO:0030313">
    <property type="term" value="C:cell envelope"/>
    <property type="evidence" value="ECO:0007669"/>
    <property type="project" value="UniProtKB-SubCell"/>
</dbReference>
<dbReference type="Gene3D" id="2.40.30.170">
    <property type="match status" value="1"/>
</dbReference>
<comment type="subcellular location">
    <subcellularLocation>
        <location evidence="1">Cell envelope</location>
    </subcellularLocation>
</comment>
<protein>
    <submittedName>
        <fullName evidence="8">Efflux RND transporter periplasmic adaptor subunit</fullName>
    </submittedName>
</protein>
<dbReference type="Pfam" id="PF25967">
    <property type="entry name" value="RND-MFP_C"/>
    <property type="match status" value="1"/>
</dbReference>
<dbReference type="EMBL" id="DSRU01000064">
    <property type="protein sequence ID" value="HFM97257.1"/>
    <property type="molecule type" value="Genomic_DNA"/>
</dbReference>
<dbReference type="PANTHER" id="PTHR32347">
    <property type="entry name" value="EFFLUX SYSTEM COMPONENT YKNX-RELATED"/>
    <property type="match status" value="1"/>
</dbReference>
<dbReference type="Gene3D" id="2.40.420.20">
    <property type="match status" value="1"/>
</dbReference>
<comment type="similarity">
    <text evidence="2">Belongs to the membrane fusion protein (MFP) (TC 8.A.1) family.</text>
</comment>
<name>A0A7C3PLZ6_9CYAN</name>
<feature type="domain" description="Multidrug resistance protein MdtA-like C-terminal permuted SH3" evidence="6">
    <location>
        <begin position="368"/>
        <end position="423"/>
    </location>
</feature>
<proteinExistence type="inferred from homology"/>
<dbReference type="InterPro" id="IPR058636">
    <property type="entry name" value="Beta-barrel_YknX"/>
</dbReference>
<gene>
    <name evidence="8" type="ORF">ENR64_05695</name>
</gene>
<dbReference type="Pfam" id="PF25881">
    <property type="entry name" value="HH_YBHG"/>
    <property type="match status" value="1"/>
</dbReference>
<evidence type="ECO:0000256" key="1">
    <source>
        <dbReference type="ARBA" id="ARBA00004196"/>
    </source>
</evidence>
<evidence type="ECO:0000259" key="5">
    <source>
        <dbReference type="Pfam" id="PF25881"/>
    </source>
</evidence>
<feature type="domain" description="YknX-like beta-barrel" evidence="7">
    <location>
        <begin position="286"/>
        <end position="359"/>
    </location>
</feature>
<dbReference type="NCBIfam" id="TIGR01730">
    <property type="entry name" value="RND_mfp"/>
    <property type="match status" value="1"/>
</dbReference>
<feature type="region of interest" description="Disordered" evidence="4">
    <location>
        <begin position="424"/>
        <end position="469"/>
    </location>
</feature>
<dbReference type="PANTHER" id="PTHR32347:SF14">
    <property type="entry name" value="EFFLUX SYSTEM COMPONENT YKNX-RELATED"/>
    <property type="match status" value="1"/>
</dbReference>
<evidence type="ECO:0000313" key="8">
    <source>
        <dbReference type="EMBL" id="HFM97257.1"/>
    </source>
</evidence>
<feature type="domain" description="YbhG-like alpha-helical hairpin" evidence="5">
    <location>
        <begin position="110"/>
        <end position="239"/>
    </location>
</feature>
<evidence type="ECO:0000256" key="4">
    <source>
        <dbReference type="SAM" id="MobiDB-lite"/>
    </source>
</evidence>
<feature type="compositionally biased region" description="Pro residues" evidence="4">
    <location>
        <begin position="458"/>
        <end position="469"/>
    </location>
</feature>
<dbReference type="InterPro" id="IPR050465">
    <property type="entry name" value="UPF0194_transport"/>
</dbReference>
<dbReference type="InterPro" id="IPR059052">
    <property type="entry name" value="HH_YbhG-like"/>
</dbReference>
<keyword evidence="3" id="KW-0175">Coiled coil</keyword>
<dbReference type="InterPro" id="IPR006143">
    <property type="entry name" value="RND_pump_MFP"/>
</dbReference>
<dbReference type="Gene3D" id="1.10.287.470">
    <property type="entry name" value="Helix hairpin bin"/>
    <property type="match status" value="2"/>
</dbReference>